<accession>A0A1D2YWS6</accession>
<dbReference type="SMART" id="SM00422">
    <property type="entry name" value="HTH_MERR"/>
    <property type="match status" value="1"/>
</dbReference>
<dbReference type="CDD" id="cd01105">
    <property type="entry name" value="HTH_GlnR-like"/>
    <property type="match status" value="1"/>
</dbReference>
<keyword evidence="2" id="KW-0805">Transcription regulation</keyword>
<keyword evidence="3" id="KW-0238">DNA-binding</keyword>
<evidence type="ECO:0000313" key="6">
    <source>
        <dbReference type="EMBL" id="OEG00169.1"/>
    </source>
</evidence>
<name>A0A1D2YWS6_9BACI</name>
<reference evidence="6 7" key="1">
    <citation type="submission" date="2016-09" db="EMBL/GenBank/DDBJ databases">
        <title>Draft genome sequence for the type strain of Vulcanibacillus modesticaldus BR, a strictly anaerobic, moderately thermophilic, and nitrate-reducing bacterium from deep sea-hydrothermal vents of the Mid-Atlantic Ridge.</title>
        <authorList>
            <person name="Abin C.A."/>
            <person name="Hollibaugh J.T."/>
        </authorList>
    </citation>
    <scope>NUCLEOTIDE SEQUENCE [LARGE SCALE GENOMIC DNA]</scope>
    <source>
        <strain evidence="6 7">BR</strain>
    </source>
</reference>
<keyword evidence="4" id="KW-0804">Transcription</keyword>
<dbReference type="GO" id="GO:0003700">
    <property type="term" value="F:DNA-binding transcription factor activity"/>
    <property type="evidence" value="ECO:0007669"/>
    <property type="project" value="InterPro"/>
</dbReference>
<protein>
    <submittedName>
        <fullName evidence="6">Transcriptional regulator</fullName>
    </submittedName>
</protein>
<evidence type="ECO:0000256" key="3">
    <source>
        <dbReference type="ARBA" id="ARBA00023125"/>
    </source>
</evidence>
<dbReference type="InterPro" id="IPR000551">
    <property type="entry name" value="MerR-type_HTH_dom"/>
</dbReference>
<gene>
    <name evidence="6" type="ORF">BHF71_06080</name>
</gene>
<dbReference type="SUPFAM" id="SSF46955">
    <property type="entry name" value="Putative DNA-binding domain"/>
    <property type="match status" value="1"/>
</dbReference>
<evidence type="ECO:0000256" key="1">
    <source>
        <dbReference type="ARBA" id="ARBA00022491"/>
    </source>
</evidence>
<organism evidence="6 7">
    <name type="scientific">Vulcanibacillus modesticaldus</name>
    <dbReference type="NCBI Taxonomy" id="337097"/>
    <lineage>
        <taxon>Bacteria</taxon>
        <taxon>Bacillati</taxon>
        <taxon>Bacillota</taxon>
        <taxon>Bacilli</taxon>
        <taxon>Bacillales</taxon>
        <taxon>Bacillaceae</taxon>
        <taxon>Vulcanibacillus</taxon>
    </lineage>
</organism>
<dbReference type="InterPro" id="IPR047057">
    <property type="entry name" value="MerR_fam"/>
</dbReference>
<dbReference type="STRING" id="337097.BHF71_06080"/>
<keyword evidence="1" id="KW-0678">Repressor</keyword>
<dbReference type="PANTHER" id="PTHR30204">
    <property type="entry name" value="REDOX-CYCLING DRUG-SENSING TRANSCRIPTIONAL ACTIVATOR SOXR"/>
    <property type="match status" value="1"/>
</dbReference>
<sequence>MNDFERRNRPLFPISIVMELTELTARQIRYYEEQQLIKPARTKGKHRLFSFADIDRLLEIKSLLDKKVNLAGIKEIFRRRELEEQEKALMKLKSKERQISDSELRRKLVNEVLHQKSKYANSQIQGDLSRFFH</sequence>
<evidence type="ECO:0000313" key="7">
    <source>
        <dbReference type="Proteomes" id="UP000243739"/>
    </source>
</evidence>
<dbReference type="AlphaFoldDB" id="A0A1D2YWS6"/>
<dbReference type="Gene3D" id="1.10.1660.10">
    <property type="match status" value="1"/>
</dbReference>
<dbReference type="PANTHER" id="PTHR30204:SF65">
    <property type="entry name" value="HTH-TYPE TRANSCRIPTIONAL REGULATOR TNRA"/>
    <property type="match status" value="1"/>
</dbReference>
<evidence type="ECO:0000256" key="4">
    <source>
        <dbReference type="ARBA" id="ARBA00023163"/>
    </source>
</evidence>
<dbReference type="Pfam" id="PF13411">
    <property type="entry name" value="MerR_1"/>
    <property type="match status" value="1"/>
</dbReference>
<dbReference type="PROSITE" id="PS50937">
    <property type="entry name" value="HTH_MERR_2"/>
    <property type="match status" value="1"/>
</dbReference>
<dbReference type="PROSITE" id="PS00552">
    <property type="entry name" value="HTH_MERR_1"/>
    <property type="match status" value="1"/>
</dbReference>
<evidence type="ECO:0000256" key="2">
    <source>
        <dbReference type="ARBA" id="ARBA00023015"/>
    </source>
</evidence>
<dbReference type="InterPro" id="IPR009061">
    <property type="entry name" value="DNA-bd_dom_put_sf"/>
</dbReference>
<dbReference type="OrthoDB" id="9806513at2"/>
<dbReference type="GO" id="GO:0003677">
    <property type="term" value="F:DNA binding"/>
    <property type="evidence" value="ECO:0007669"/>
    <property type="project" value="UniProtKB-KW"/>
</dbReference>
<evidence type="ECO:0000259" key="5">
    <source>
        <dbReference type="PROSITE" id="PS50937"/>
    </source>
</evidence>
<comment type="caution">
    <text evidence="6">The sequence shown here is derived from an EMBL/GenBank/DDBJ whole genome shotgun (WGS) entry which is preliminary data.</text>
</comment>
<proteinExistence type="predicted"/>
<keyword evidence="7" id="KW-1185">Reference proteome</keyword>
<feature type="domain" description="HTH merR-type" evidence="5">
    <location>
        <begin position="11"/>
        <end position="79"/>
    </location>
</feature>
<dbReference type="EMBL" id="MIJF01000006">
    <property type="protein sequence ID" value="OEG00169.1"/>
    <property type="molecule type" value="Genomic_DNA"/>
</dbReference>
<dbReference type="Proteomes" id="UP000243739">
    <property type="component" value="Unassembled WGS sequence"/>
</dbReference>
<dbReference type="RefSeq" id="WP_069655983.1">
    <property type="nucleotide sequence ID" value="NZ_MIJF01000006.1"/>
</dbReference>